<dbReference type="RefSeq" id="WP_134163657.1">
    <property type="nucleotide sequence ID" value="NZ_CP024962.1"/>
</dbReference>
<evidence type="ECO:0000313" key="1">
    <source>
        <dbReference type="EMBL" id="ATZ16468.1"/>
    </source>
</evidence>
<evidence type="ECO:0000313" key="2">
    <source>
        <dbReference type="Proteomes" id="UP000232222"/>
    </source>
</evidence>
<name>A0A2K8NTG2_9MOLU</name>
<dbReference type="Proteomes" id="UP000232222">
    <property type="component" value="Chromosome"/>
</dbReference>
<dbReference type="EMBL" id="CP024962">
    <property type="protein sequence ID" value="ATZ16468.1"/>
    <property type="molecule type" value="Genomic_DNA"/>
</dbReference>
<dbReference type="KEGG" id="efr:EFREU_v1c04420"/>
<accession>A0A2K8NTG2</accession>
<protein>
    <submittedName>
        <fullName evidence="1">Uncharacterized protein</fullName>
    </submittedName>
</protein>
<proteinExistence type="predicted"/>
<keyword evidence="2" id="KW-1185">Reference proteome</keyword>
<dbReference type="AlphaFoldDB" id="A0A2K8NTG2"/>
<gene>
    <name evidence="1" type="ORF">EFREU_v1c04420</name>
</gene>
<reference evidence="1 2" key="1">
    <citation type="submission" date="2017-11" db="EMBL/GenBank/DDBJ databases">
        <title>Genome sequence of Entomoplasma freundtii BARC 318 (ATCC 51999).</title>
        <authorList>
            <person name="Lo W.-S."/>
            <person name="Gasparich G.E."/>
            <person name="Kuo C.-H."/>
        </authorList>
    </citation>
    <scope>NUCLEOTIDE SEQUENCE [LARGE SCALE GENOMIC DNA]</scope>
    <source>
        <strain evidence="1 2">BARC 318</strain>
    </source>
</reference>
<dbReference type="NCBIfam" id="NF046003">
    <property type="entry name" value="DxFTY_mem_plasm"/>
    <property type="match status" value="1"/>
</dbReference>
<sequence>MNNEQIIKNKLLKNQKFNETRTPIGKSFLCQLLLVFVPGLCLWLFLGPDFQEFSFNHFHDLGSGTNGKLWLICLGYIICSMTLITITCLIRFQQVDSLTFALAISFACCSVILNGLWMFQWGAKSEVIKVVVRFVITLCLIFVGLFLGTLLTTISRNLQYKRQLKKAAILATLDDEAPEQPSVA</sequence>
<dbReference type="OrthoDB" id="400931at2"/>
<organism evidence="1 2">
    <name type="scientific">Entomoplasma freundtii</name>
    <dbReference type="NCBI Taxonomy" id="74700"/>
    <lineage>
        <taxon>Bacteria</taxon>
        <taxon>Bacillati</taxon>
        <taxon>Mycoplasmatota</taxon>
        <taxon>Mollicutes</taxon>
        <taxon>Entomoplasmatales</taxon>
        <taxon>Entomoplasmataceae</taxon>
        <taxon>Entomoplasma</taxon>
    </lineage>
</organism>